<evidence type="ECO:0000256" key="1">
    <source>
        <dbReference type="ARBA" id="ARBA00004508"/>
    </source>
</evidence>
<evidence type="ECO:0000313" key="20">
    <source>
        <dbReference type="Proteomes" id="UP000236333"/>
    </source>
</evidence>
<protein>
    <recommendedName>
        <fullName evidence="15">phytol kinase</fullName>
        <ecNumber evidence="15">2.7.1.182</ecNumber>
    </recommendedName>
</protein>
<evidence type="ECO:0000256" key="9">
    <source>
        <dbReference type="ARBA" id="ARBA00022777"/>
    </source>
</evidence>
<evidence type="ECO:0000256" key="8">
    <source>
        <dbReference type="ARBA" id="ARBA00022771"/>
    </source>
</evidence>
<evidence type="ECO:0000256" key="6">
    <source>
        <dbReference type="ARBA" id="ARBA00022692"/>
    </source>
</evidence>
<evidence type="ECO:0000256" key="5">
    <source>
        <dbReference type="ARBA" id="ARBA00022679"/>
    </source>
</evidence>
<dbReference type="Pfam" id="PF01753">
    <property type="entry name" value="zf-MYND"/>
    <property type="match status" value="1"/>
</dbReference>
<evidence type="ECO:0000256" key="7">
    <source>
        <dbReference type="ARBA" id="ARBA00022723"/>
    </source>
</evidence>
<dbReference type="InterPro" id="IPR002893">
    <property type="entry name" value="Znf_MYND"/>
</dbReference>
<evidence type="ECO:0000256" key="2">
    <source>
        <dbReference type="ARBA" id="ARBA00010794"/>
    </source>
</evidence>
<feature type="domain" description="MYND-type" evidence="18">
    <location>
        <begin position="914"/>
        <end position="959"/>
    </location>
</feature>
<dbReference type="GO" id="GO:0016020">
    <property type="term" value="C:membrane"/>
    <property type="evidence" value="ECO:0007669"/>
    <property type="project" value="UniProtKB-SubCell"/>
</dbReference>
<evidence type="ECO:0000256" key="17">
    <source>
        <dbReference type="PROSITE-ProRule" id="PRU00134"/>
    </source>
</evidence>
<proteinExistence type="inferred from homology"/>
<dbReference type="Proteomes" id="UP000236333">
    <property type="component" value="Unassembled WGS sequence"/>
</dbReference>
<keyword evidence="5" id="KW-0808">Transferase</keyword>
<dbReference type="GO" id="GO:0008270">
    <property type="term" value="F:zinc ion binding"/>
    <property type="evidence" value="ECO:0007669"/>
    <property type="project" value="UniProtKB-KW"/>
</dbReference>
<gene>
    <name evidence="19" type="ORF">TSOC_004054</name>
</gene>
<sequence length="982" mass="99994">MALPAALREAAKQLPGLAARLAGVPGSGLPLDAAEAGQLAGMLATMDSALGPDDSSSDGSDDDSIIDALLSDDRLLLALLRLVAFAVRGSQQRGHAFRLVADGALGASTSLLLLRTPTAWSARAQLGFGRKLLRMDTLQCCSIAFAEAASVLEATTAGAGGAAAGGGEGGDAEAAAAAAAGSATGPKDQPSFALAQVVYFSTLVDCMLALAARPIGAEFTARQRQQVKAEQRLYARELAAALRGSCVLEHYARWALRVQLAGVPAGALELDRIPLFTGLAFLLQNATGLTTSLKDDGAAAPALREVLSGPCVRHLVLSLGLAALCAADGGPSHGLPEELLFHLPILGRADGDLRGLHGRQLLCLPVLTCMLWMLDDSTTAPATPPLDWRSVVGLLHRIGSLLLTSARSWADEGAEAEAGPQPPRLQFVLGTMDITAVAVPLLQQSRRLVCEQEQAPAAVTSAALAEAEAAWWRLAVDLTTHSVRWARTEDFGALAGLLSCEWGPLPTDGLLPAAPPAAVAALAGGLLPFWERLLRHAGRDPLSMEATLLTCLLSSGDNHGGVCRLLAYAEPRQGVALVATCGKLLRTLAVPQLLSPAGEGDASSISLRTSLARALVAGTAGVLTAALRPVAGVGRHDPAAAAAAEATAPQLQLARLLSFAMCEWLPPLARLTCDGLLAVRLAARGGLLDRGANQKCLDAISLSSIAVLRWLPALALRSGAGLGRTSQSAGQDASAADASAPAPAASGWRQLLLQDAGAMALLGDLLKYTPLASGSADKPNPTVGLNELVAGCCCVAAACPGEVRQAVLAAAAEAAAASSSGGGRGRLPGWSPQLLQLLAAGMRSRQRDEPKALATAASALARQAELWAAGGGEDGGELVRAVEAMASGSAHAALARALVSSPSAAHALLRTCANPACDNLAGDSEAGLPLRACGRCGGAWYCRKECLAAHWRSGHREACAGRVEAAAGAPGPVESAAASSAP</sequence>
<comment type="subcellular location">
    <subcellularLocation>
        <location evidence="1">Plastid</location>
        <location evidence="1">Chloroplast membrane</location>
        <topology evidence="1">Multi-pass membrane protein</topology>
    </subcellularLocation>
</comment>
<comment type="caution">
    <text evidence="19">The sequence shown here is derived from an EMBL/GenBank/DDBJ whole genome shotgun (WGS) entry which is preliminary data.</text>
</comment>
<dbReference type="PANTHER" id="PTHR32523:SF8">
    <property type="entry name" value="DOLICHOL KINASE"/>
    <property type="match status" value="1"/>
</dbReference>
<keyword evidence="13" id="KW-0472">Membrane</keyword>
<evidence type="ECO:0000256" key="4">
    <source>
        <dbReference type="ARBA" id="ARBA00022640"/>
    </source>
</evidence>
<comment type="catalytic activity">
    <reaction evidence="16">
        <text>phytol + CTP = phytyl phosphate + CDP + H(+)</text>
        <dbReference type="Rhea" id="RHEA:38055"/>
        <dbReference type="ChEBI" id="CHEBI:15378"/>
        <dbReference type="ChEBI" id="CHEBI:17327"/>
        <dbReference type="ChEBI" id="CHEBI:37563"/>
        <dbReference type="ChEBI" id="CHEBI:58069"/>
        <dbReference type="ChEBI" id="CHEBI:75483"/>
        <dbReference type="EC" id="2.7.1.182"/>
    </reaction>
</comment>
<keyword evidence="6" id="KW-0812">Transmembrane</keyword>
<evidence type="ECO:0000256" key="14">
    <source>
        <dbReference type="ARBA" id="ARBA00024015"/>
    </source>
</evidence>
<evidence type="ECO:0000256" key="15">
    <source>
        <dbReference type="ARBA" id="ARBA00039024"/>
    </source>
</evidence>
<dbReference type="OrthoDB" id="562405at2759"/>
<evidence type="ECO:0000256" key="16">
    <source>
        <dbReference type="ARBA" id="ARBA00048889"/>
    </source>
</evidence>
<comment type="pathway">
    <text evidence="14">Cofactor biosynthesis; tocopherol biosynthesis.</text>
</comment>
<dbReference type="EC" id="2.7.1.182" evidence="15"/>
<dbReference type="InterPro" id="IPR039606">
    <property type="entry name" value="Phytol/farnesol_kinase"/>
</dbReference>
<dbReference type="EMBL" id="PGGS01000095">
    <property type="protein sequence ID" value="PNH09330.1"/>
    <property type="molecule type" value="Genomic_DNA"/>
</dbReference>
<dbReference type="GO" id="GO:0009507">
    <property type="term" value="C:chloroplast"/>
    <property type="evidence" value="ECO:0007669"/>
    <property type="project" value="UniProtKB-SubCell"/>
</dbReference>
<evidence type="ECO:0000256" key="10">
    <source>
        <dbReference type="ARBA" id="ARBA00022833"/>
    </source>
</evidence>
<dbReference type="PANTHER" id="PTHR32523">
    <property type="entry name" value="PHYTOL KINASE 1, CHLOROPLASTIC"/>
    <property type="match status" value="1"/>
</dbReference>
<reference evidence="19 20" key="1">
    <citation type="journal article" date="2017" name="Mol. Biol. Evol.">
        <title>The 4-celled Tetrabaena socialis nuclear genome reveals the essential components for genetic control of cell number at the origin of multicellularity in the volvocine lineage.</title>
        <authorList>
            <person name="Featherston J."/>
            <person name="Arakaki Y."/>
            <person name="Hanschen E.R."/>
            <person name="Ferris P.J."/>
            <person name="Michod R.E."/>
            <person name="Olson B.J.S.C."/>
            <person name="Nozaki H."/>
            <person name="Durand P.M."/>
        </authorList>
    </citation>
    <scope>NUCLEOTIDE SEQUENCE [LARGE SCALE GENOMIC DNA]</scope>
    <source>
        <strain evidence="19 20">NIES-571</strain>
    </source>
</reference>
<accession>A0A2J8A9Y8</accession>
<dbReference type="AlphaFoldDB" id="A0A2J8A9Y8"/>
<organism evidence="19 20">
    <name type="scientific">Tetrabaena socialis</name>
    <dbReference type="NCBI Taxonomy" id="47790"/>
    <lineage>
        <taxon>Eukaryota</taxon>
        <taxon>Viridiplantae</taxon>
        <taxon>Chlorophyta</taxon>
        <taxon>core chlorophytes</taxon>
        <taxon>Chlorophyceae</taxon>
        <taxon>CS clade</taxon>
        <taxon>Chlamydomonadales</taxon>
        <taxon>Tetrabaenaceae</taxon>
        <taxon>Tetrabaena</taxon>
    </lineage>
</organism>
<name>A0A2J8A9Y8_9CHLO</name>
<keyword evidence="3" id="KW-0150">Chloroplast</keyword>
<dbReference type="PROSITE" id="PS50865">
    <property type="entry name" value="ZF_MYND_2"/>
    <property type="match status" value="1"/>
</dbReference>
<keyword evidence="7" id="KW-0479">Metal-binding</keyword>
<keyword evidence="4" id="KW-0934">Plastid</keyword>
<keyword evidence="10" id="KW-0862">Zinc</keyword>
<evidence type="ECO:0000256" key="11">
    <source>
        <dbReference type="ARBA" id="ARBA00022946"/>
    </source>
</evidence>
<evidence type="ECO:0000256" key="3">
    <source>
        <dbReference type="ARBA" id="ARBA00022528"/>
    </source>
</evidence>
<dbReference type="GO" id="GO:0010276">
    <property type="term" value="F:phytol kinase activity"/>
    <property type="evidence" value="ECO:0007669"/>
    <property type="project" value="UniProtKB-EC"/>
</dbReference>
<keyword evidence="8 17" id="KW-0863">Zinc-finger</keyword>
<keyword evidence="12" id="KW-1133">Transmembrane helix</keyword>
<keyword evidence="11" id="KW-0809">Transit peptide</keyword>
<dbReference type="SUPFAM" id="SSF144232">
    <property type="entry name" value="HIT/MYND zinc finger-like"/>
    <property type="match status" value="1"/>
</dbReference>
<keyword evidence="20" id="KW-1185">Reference proteome</keyword>
<dbReference type="Gene3D" id="6.10.140.2220">
    <property type="match status" value="1"/>
</dbReference>
<evidence type="ECO:0000259" key="18">
    <source>
        <dbReference type="PROSITE" id="PS50865"/>
    </source>
</evidence>
<evidence type="ECO:0000256" key="13">
    <source>
        <dbReference type="ARBA" id="ARBA00023136"/>
    </source>
</evidence>
<evidence type="ECO:0000256" key="12">
    <source>
        <dbReference type="ARBA" id="ARBA00022989"/>
    </source>
</evidence>
<keyword evidence="9" id="KW-0418">Kinase</keyword>
<evidence type="ECO:0000313" key="19">
    <source>
        <dbReference type="EMBL" id="PNH09330.1"/>
    </source>
</evidence>
<comment type="similarity">
    <text evidence="2">Belongs to the polyprenol kinase family.</text>
</comment>